<evidence type="ECO:0000256" key="2">
    <source>
        <dbReference type="ARBA" id="ARBA00005099"/>
    </source>
</evidence>
<dbReference type="GO" id="GO:0004648">
    <property type="term" value="F:O-phospho-L-serine:2-oxoglutarate aminotransferase activity"/>
    <property type="evidence" value="ECO:0007669"/>
    <property type="project" value="UniProtKB-UniRule"/>
</dbReference>
<evidence type="ECO:0000313" key="15">
    <source>
        <dbReference type="Proteomes" id="UP000642180"/>
    </source>
</evidence>
<reference evidence="15" key="1">
    <citation type="journal article" date="2019" name="Int. J. Syst. Evol. Microbiol.">
        <title>The Global Catalogue of Microorganisms (GCM) 10K type strain sequencing project: providing services to taxonomists for standard genome sequencing and annotation.</title>
        <authorList>
            <consortium name="The Broad Institute Genomics Platform"/>
            <consortium name="The Broad Institute Genome Sequencing Center for Infectious Disease"/>
            <person name="Wu L."/>
            <person name="Ma J."/>
        </authorList>
    </citation>
    <scope>NUCLEOTIDE SEQUENCE [LARGE SCALE GENOMIC DNA]</scope>
    <source>
        <strain evidence="15">CCM 2767</strain>
    </source>
</reference>
<dbReference type="PIRSF" id="PIRSF000525">
    <property type="entry name" value="SerC"/>
    <property type="match status" value="1"/>
</dbReference>
<organism evidence="14 15">
    <name type="scientific">Oxalicibacterium faecigallinarum</name>
    <dbReference type="NCBI Taxonomy" id="573741"/>
    <lineage>
        <taxon>Bacteria</taxon>
        <taxon>Pseudomonadati</taxon>
        <taxon>Pseudomonadota</taxon>
        <taxon>Betaproteobacteria</taxon>
        <taxon>Burkholderiales</taxon>
        <taxon>Oxalobacteraceae</taxon>
        <taxon>Oxalicibacterium</taxon>
    </lineage>
</organism>
<evidence type="ECO:0000256" key="12">
    <source>
        <dbReference type="HAMAP-Rule" id="MF_00160"/>
    </source>
</evidence>
<comment type="pathway">
    <text evidence="1 12">Cofactor biosynthesis; pyridoxine 5'-phosphate biosynthesis; pyridoxine 5'-phosphate from D-erythrose 4-phosphate: step 3/5.</text>
</comment>
<keyword evidence="8 12" id="KW-0664">Pyridoxine biosynthesis</keyword>
<sequence>MKRVVYNFSPGPAALPKEVIQQAADEMTDWRGSGLSVMEMSHRGKEFTEILANAKSDLRALLSIPDNYQILFMQGGAIAENAVVPMNLVGRKSQQPATIDFVNTGHWSVKTIEEAHKYAKVNIAASSEDAGFTYIPARDTWKLTPDAAYVHICTNETIGGVEFDYTPEVGDVPLVGDMSSNILSREFDVSKYAVIYAGAQKNIGPSGVTIVIVRDDMLGHALPICPSAFDWKLVVEHDSMFNTPPTYPIYIAGLVFQHVLKLGGVAAMEKINIQKADLIYNYLNSTDFYINRVPAAHRSRMNVPFFLRDESLNAKFIEEADKNDLVQLKGHSSVGGMRASIYNAMPLEGVQKLVAFMKDFEKKYG</sequence>
<evidence type="ECO:0000256" key="5">
    <source>
        <dbReference type="ARBA" id="ARBA00022605"/>
    </source>
</evidence>
<dbReference type="EMBL" id="BMDI01000001">
    <property type="protein sequence ID" value="GGI18428.1"/>
    <property type="molecule type" value="Genomic_DNA"/>
</dbReference>
<feature type="binding site" evidence="12">
    <location>
        <position position="107"/>
    </location>
    <ligand>
        <name>pyridoxal 5'-phosphate</name>
        <dbReference type="ChEBI" id="CHEBI:597326"/>
    </ligand>
</feature>
<comment type="similarity">
    <text evidence="3 12">Belongs to the class-V pyridoxal-phosphate-dependent aminotransferase family. SerC subfamily.</text>
</comment>
<comment type="subcellular location">
    <subcellularLocation>
        <location evidence="12">Cytoplasm</location>
    </subcellularLocation>
</comment>
<keyword evidence="6 12" id="KW-0808">Transferase</keyword>
<dbReference type="Proteomes" id="UP000642180">
    <property type="component" value="Unassembled WGS sequence"/>
</dbReference>
<keyword evidence="9 12" id="KW-0718">Serine biosynthesis</keyword>
<evidence type="ECO:0000256" key="3">
    <source>
        <dbReference type="ARBA" id="ARBA00006904"/>
    </source>
</evidence>
<comment type="catalytic activity">
    <reaction evidence="10 12">
        <text>4-(phosphooxy)-L-threonine + 2-oxoglutarate = (R)-3-hydroxy-2-oxo-4-phosphooxybutanoate + L-glutamate</text>
        <dbReference type="Rhea" id="RHEA:16573"/>
        <dbReference type="ChEBI" id="CHEBI:16810"/>
        <dbReference type="ChEBI" id="CHEBI:29985"/>
        <dbReference type="ChEBI" id="CHEBI:58452"/>
        <dbReference type="ChEBI" id="CHEBI:58538"/>
        <dbReference type="EC" id="2.6.1.52"/>
    </reaction>
</comment>
<proteinExistence type="inferred from homology"/>
<gene>
    <name evidence="12 14" type="primary">serC</name>
    <name evidence="14" type="ORF">GCM10008066_13960</name>
</gene>
<dbReference type="CDD" id="cd00611">
    <property type="entry name" value="PSAT_like"/>
    <property type="match status" value="1"/>
</dbReference>
<dbReference type="InterPro" id="IPR022278">
    <property type="entry name" value="Pser_aminoTfrase"/>
</dbReference>
<feature type="binding site" evidence="12">
    <location>
        <position position="157"/>
    </location>
    <ligand>
        <name>pyridoxal 5'-phosphate</name>
        <dbReference type="ChEBI" id="CHEBI:597326"/>
    </ligand>
</feature>
<dbReference type="GO" id="GO:0006564">
    <property type="term" value="P:L-serine biosynthetic process"/>
    <property type="evidence" value="ECO:0007669"/>
    <property type="project" value="UniProtKB-UniRule"/>
</dbReference>
<dbReference type="GO" id="GO:0030170">
    <property type="term" value="F:pyridoxal phosphate binding"/>
    <property type="evidence" value="ECO:0007669"/>
    <property type="project" value="UniProtKB-UniRule"/>
</dbReference>
<dbReference type="NCBIfam" id="TIGR01364">
    <property type="entry name" value="serC_1"/>
    <property type="match status" value="1"/>
</dbReference>
<dbReference type="GO" id="GO:0005737">
    <property type="term" value="C:cytoplasm"/>
    <property type="evidence" value="ECO:0007669"/>
    <property type="project" value="UniProtKB-SubCell"/>
</dbReference>
<dbReference type="InterPro" id="IPR015424">
    <property type="entry name" value="PyrdxlP-dep_Trfase"/>
</dbReference>
<feature type="binding site" evidence="12">
    <location>
        <begin position="242"/>
        <end position="243"/>
    </location>
    <ligand>
        <name>pyridoxal 5'-phosphate</name>
        <dbReference type="ChEBI" id="CHEBI:597326"/>
    </ligand>
</feature>
<keyword evidence="4 12" id="KW-0032">Aminotransferase</keyword>
<dbReference type="FunFam" id="3.40.640.10:FF:000010">
    <property type="entry name" value="Phosphoserine aminotransferase"/>
    <property type="match status" value="1"/>
</dbReference>
<dbReference type="PANTHER" id="PTHR43247:SF1">
    <property type="entry name" value="PHOSPHOSERINE AMINOTRANSFERASE"/>
    <property type="match status" value="1"/>
</dbReference>
<dbReference type="HAMAP" id="MF_00160">
    <property type="entry name" value="SerC_aminotrans_5"/>
    <property type="match status" value="1"/>
</dbReference>
<dbReference type="InterPro" id="IPR015421">
    <property type="entry name" value="PyrdxlP-dep_Trfase_major"/>
</dbReference>
<comment type="pathway">
    <text evidence="2 12">Amino-acid biosynthesis; L-serine biosynthesis; L-serine from 3-phospho-D-glycerate: step 2/3.</text>
</comment>
<accession>A0A8J3AQJ1</accession>
<dbReference type="Gene3D" id="3.90.1150.10">
    <property type="entry name" value="Aspartate Aminotransferase, domain 1"/>
    <property type="match status" value="1"/>
</dbReference>
<comment type="caution">
    <text evidence="14">The sequence shown here is derived from an EMBL/GenBank/DDBJ whole genome shotgun (WGS) entry which is preliminary data.</text>
</comment>
<dbReference type="EC" id="2.6.1.52" evidence="12"/>
<dbReference type="PANTHER" id="PTHR43247">
    <property type="entry name" value="PHOSPHOSERINE AMINOTRANSFERASE"/>
    <property type="match status" value="1"/>
</dbReference>
<comment type="subunit">
    <text evidence="12">Homodimer.</text>
</comment>
<comment type="cofactor">
    <cofactor evidence="12">
        <name>pyridoxal 5'-phosphate</name>
        <dbReference type="ChEBI" id="CHEBI:597326"/>
    </cofactor>
    <text evidence="12">Binds 1 pyridoxal phosphate per subunit.</text>
</comment>
<protein>
    <recommendedName>
        <fullName evidence="12">Phosphoserine aminotransferase</fullName>
        <ecNumber evidence="12">2.6.1.52</ecNumber>
    </recommendedName>
    <alternativeName>
        <fullName evidence="12">Phosphohydroxythreonine aminotransferase</fullName>
        <shortName evidence="12">PSAT</shortName>
    </alternativeName>
</protein>
<evidence type="ECO:0000256" key="9">
    <source>
        <dbReference type="ARBA" id="ARBA00023299"/>
    </source>
</evidence>
<dbReference type="UniPathway" id="UPA00244">
    <property type="reaction ID" value="UER00311"/>
</dbReference>
<dbReference type="InterPro" id="IPR000192">
    <property type="entry name" value="Aminotrans_V_dom"/>
</dbReference>
<comment type="function">
    <text evidence="12">Catalyzes the reversible conversion of 3-phosphohydroxypyruvate to phosphoserine and of 3-hydroxy-2-oxo-4-phosphonooxybutanoate to phosphohydroxythreonine.</text>
</comment>
<evidence type="ECO:0000256" key="4">
    <source>
        <dbReference type="ARBA" id="ARBA00022576"/>
    </source>
</evidence>
<name>A0A8J3AQJ1_9BURK</name>
<feature type="domain" description="Aminotransferase class V" evidence="13">
    <location>
        <begin position="5"/>
        <end position="353"/>
    </location>
</feature>
<dbReference type="FunFam" id="3.90.1150.10:FF:000006">
    <property type="entry name" value="Phosphoserine aminotransferase"/>
    <property type="match status" value="1"/>
</dbReference>
<dbReference type="RefSeq" id="WP_188380519.1">
    <property type="nucleotide sequence ID" value="NZ_BMDI01000001.1"/>
</dbReference>
<feature type="binding site" evidence="12">
    <location>
        <position position="43"/>
    </location>
    <ligand>
        <name>L-glutamate</name>
        <dbReference type="ChEBI" id="CHEBI:29985"/>
    </ligand>
</feature>
<keyword evidence="5 12" id="KW-0028">Amino-acid biosynthesis</keyword>
<comment type="caution">
    <text evidence="12">Lacks conserved residue(s) required for the propagation of feature annotation.</text>
</comment>
<dbReference type="UniPathway" id="UPA00135">
    <property type="reaction ID" value="UER00197"/>
</dbReference>
<feature type="binding site" evidence="12">
    <location>
        <position position="200"/>
    </location>
    <ligand>
        <name>pyridoxal 5'-phosphate</name>
        <dbReference type="ChEBI" id="CHEBI:597326"/>
    </ligand>
</feature>
<evidence type="ECO:0000256" key="7">
    <source>
        <dbReference type="ARBA" id="ARBA00022898"/>
    </source>
</evidence>
<evidence type="ECO:0000256" key="11">
    <source>
        <dbReference type="ARBA" id="ARBA00049007"/>
    </source>
</evidence>
<dbReference type="SUPFAM" id="SSF53383">
    <property type="entry name" value="PLP-dependent transferases"/>
    <property type="match status" value="1"/>
</dbReference>
<feature type="binding site" evidence="12">
    <location>
        <position position="177"/>
    </location>
    <ligand>
        <name>pyridoxal 5'-phosphate</name>
        <dbReference type="ChEBI" id="CHEBI:597326"/>
    </ligand>
</feature>
<evidence type="ECO:0000256" key="8">
    <source>
        <dbReference type="ARBA" id="ARBA00023096"/>
    </source>
</evidence>
<dbReference type="NCBIfam" id="NF003764">
    <property type="entry name" value="PRK05355.1"/>
    <property type="match status" value="1"/>
</dbReference>
<keyword evidence="15" id="KW-1185">Reference proteome</keyword>
<evidence type="ECO:0000259" key="13">
    <source>
        <dbReference type="Pfam" id="PF00266"/>
    </source>
</evidence>
<dbReference type="InterPro" id="IPR015422">
    <property type="entry name" value="PyrdxlP-dep_Trfase_small"/>
</dbReference>
<dbReference type="Pfam" id="PF00266">
    <property type="entry name" value="Aminotran_5"/>
    <property type="match status" value="1"/>
</dbReference>
<evidence type="ECO:0000256" key="6">
    <source>
        <dbReference type="ARBA" id="ARBA00022679"/>
    </source>
</evidence>
<evidence type="ECO:0000256" key="1">
    <source>
        <dbReference type="ARBA" id="ARBA00004915"/>
    </source>
</evidence>
<evidence type="ECO:0000256" key="10">
    <source>
        <dbReference type="ARBA" id="ARBA00047630"/>
    </source>
</evidence>
<keyword evidence="7 12" id="KW-0663">Pyridoxal phosphate</keyword>
<comment type="catalytic activity">
    <reaction evidence="11 12">
        <text>O-phospho-L-serine + 2-oxoglutarate = 3-phosphooxypyruvate + L-glutamate</text>
        <dbReference type="Rhea" id="RHEA:14329"/>
        <dbReference type="ChEBI" id="CHEBI:16810"/>
        <dbReference type="ChEBI" id="CHEBI:18110"/>
        <dbReference type="ChEBI" id="CHEBI:29985"/>
        <dbReference type="ChEBI" id="CHEBI:57524"/>
        <dbReference type="EC" id="2.6.1.52"/>
    </reaction>
</comment>
<evidence type="ECO:0000313" key="14">
    <source>
        <dbReference type="EMBL" id="GGI18428.1"/>
    </source>
</evidence>
<feature type="modified residue" description="N6-(pyridoxal phosphate)lysine" evidence="12">
    <location>
        <position position="201"/>
    </location>
</feature>
<dbReference type="GO" id="GO:0008615">
    <property type="term" value="P:pyridoxine biosynthetic process"/>
    <property type="evidence" value="ECO:0007669"/>
    <property type="project" value="UniProtKB-UniRule"/>
</dbReference>
<dbReference type="AlphaFoldDB" id="A0A8J3AQJ1"/>
<keyword evidence="12" id="KW-0963">Cytoplasm</keyword>
<dbReference type="Gene3D" id="3.40.640.10">
    <property type="entry name" value="Type I PLP-dependent aspartate aminotransferase-like (Major domain)"/>
    <property type="match status" value="1"/>
</dbReference>